<sequence>MSIVAIYLERQVTLFRTACKLWLEMEVLVSTDRADDNISITFWNPSSGTKLLTLRGPPAHPSSLCNINDEGFAVVETNKPFIHFWQTGHSLQTSRRILCPGKPCAAAVYPDGSYFAVAIEEKISIWQVGTGRIVTTVTSAHFRAITVLKFNSNGSFLVSGGQDGVVNAWNFLQLVSDTLPTPTYTWSDHTLPVSGIHIGAGGQKATIYTSSADRTCKIYSLLTGTLLLSISFPTALTAVAVDTAGNALYLGAKNGLIYQIKLQSPPRSVEHHILSEAAADALYKKHTNAITGLAVSGDGRILVSGDEDGNIFLWDVPSRQSIRTIQQAQLSAAVDDDTNKSTRRITNIAFWMGNPENLKGARKPTVHFPEVPKLLEAQDDNDNPVVRLWNRCRQDESSDPNDSSKSQNHGSLLAEISKLKMELVKNESINKRLHEFCAENILGLQDKPTKTTKNNKKRRLTSESAS</sequence>
<name>A0A8J2KD50_9HEXA</name>
<proteinExistence type="predicted"/>
<evidence type="ECO:0000313" key="5">
    <source>
        <dbReference type="EMBL" id="CAG7733978.1"/>
    </source>
</evidence>
<dbReference type="InterPro" id="IPR001680">
    <property type="entry name" value="WD40_rpt"/>
</dbReference>
<reference evidence="5" key="1">
    <citation type="submission" date="2021-06" db="EMBL/GenBank/DDBJ databases">
        <authorList>
            <person name="Hodson N. C."/>
            <person name="Mongue J. A."/>
            <person name="Jaron S. K."/>
        </authorList>
    </citation>
    <scope>NUCLEOTIDE SEQUENCE</scope>
</reference>
<keyword evidence="2" id="KW-0677">Repeat</keyword>
<dbReference type="PROSITE" id="PS50082">
    <property type="entry name" value="WD_REPEATS_2"/>
    <property type="match status" value="2"/>
</dbReference>
<keyword evidence="6" id="KW-1185">Reference proteome</keyword>
<dbReference type="InterPro" id="IPR045227">
    <property type="entry name" value="WDR18/Ipi3/RID3"/>
</dbReference>
<evidence type="ECO:0000256" key="2">
    <source>
        <dbReference type="ARBA" id="ARBA00022737"/>
    </source>
</evidence>
<feature type="repeat" description="WD" evidence="3">
    <location>
        <begin position="283"/>
        <end position="324"/>
    </location>
</feature>
<dbReference type="GO" id="GO:0006364">
    <property type="term" value="P:rRNA processing"/>
    <property type="evidence" value="ECO:0007669"/>
    <property type="project" value="TreeGrafter"/>
</dbReference>
<dbReference type="PANTHER" id="PTHR18763">
    <property type="entry name" value="WD-REPEAT PROTEIN 18"/>
    <property type="match status" value="1"/>
</dbReference>
<comment type="caution">
    <text evidence="5">The sequence shown here is derived from an EMBL/GenBank/DDBJ whole genome shotgun (WGS) entry which is preliminary data.</text>
</comment>
<dbReference type="PROSITE" id="PS50294">
    <property type="entry name" value="WD_REPEATS_REGION"/>
    <property type="match status" value="2"/>
</dbReference>
<dbReference type="SMART" id="SM00320">
    <property type="entry name" value="WD40"/>
    <property type="match status" value="3"/>
</dbReference>
<dbReference type="GO" id="GO:0006261">
    <property type="term" value="P:DNA-templated DNA replication"/>
    <property type="evidence" value="ECO:0007669"/>
    <property type="project" value="TreeGrafter"/>
</dbReference>
<dbReference type="PANTHER" id="PTHR18763:SF0">
    <property type="entry name" value="WD REPEAT-CONTAINING PROTEIN 18"/>
    <property type="match status" value="1"/>
</dbReference>
<dbReference type="OrthoDB" id="756370at2759"/>
<feature type="repeat" description="WD" evidence="3">
    <location>
        <begin position="138"/>
        <end position="170"/>
    </location>
</feature>
<evidence type="ECO:0000256" key="4">
    <source>
        <dbReference type="SAM" id="MobiDB-lite"/>
    </source>
</evidence>
<dbReference type="InterPro" id="IPR019775">
    <property type="entry name" value="WD40_repeat_CS"/>
</dbReference>
<evidence type="ECO:0008006" key="7">
    <source>
        <dbReference type="Google" id="ProtNLM"/>
    </source>
</evidence>
<gene>
    <name evidence="5" type="ORF">AFUS01_LOCUS22391</name>
</gene>
<dbReference type="GO" id="GO:0120330">
    <property type="term" value="C:rixosome complex"/>
    <property type="evidence" value="ECO:0007669"/>
    <property type="project" value="TreeGrafter"/>
</dbReference>
<dbReference type="Proteomes" id="UP000708208">
    <property type="component" value="Unassembled WGS sequence"/>
</dbReference>
<accession>A0A8J2KD50</accession>
<keyword evidence="1 3" id="KW-0853">WD repeat</keyword>
<evidence type="ECO:0000256" key="3">
    <source>
        <dbReference type="PROSITE-ProRule" id="PRU00221"/>
    </source>
</evidence>
<dbReference type="AlphaFoldDB" id="A0A8J2KD50"/>
<dbReference type="PROSITE" id="PS00678">
    <property type="entry name" value="WD_REPEATS_1"/>
    <property type="match status" value="1"/>
</dbReference>
<evidence type="ECO:0000313" key="6">
    <source>
        <dbReference type="Proteomes" id="UP000708208"/>
    </source>
</evidence>
<dbReference type="EMBL" id="CAJVCH010260287">
    <property type="protein sequence ID" value="CAG7733978.1"/>
    <property type="molecule type" value="Genomic_DNA"/>
</dbReference>
<organism evidence="5 6">
    <name type="scientific">Allacma fusca</name>
    <dbReference type="NCBI Taxonomy" id="39272"/>
    <lineage>
        <taxon>Eukaryota</taxon>
        <taxon>Metazoa</taxon>
        <taxon>Ecdysozoa</taxon>
        <taxon>Arthropoda</taxon>
        <taxon>Hexapoda</taxon>
        <taxon>Collembola</taxon>
        <taxon>Symphypleona</taxon>
        <taxon>Sminthuridae</taxon>
        <taxon>Allacma</taxon>
    </lineage>
</organism>
<feature type="region of interest" description="Disordered" evidence="4">
    <location>
        <begin position="445"/>
        <end position="466"/>
    </location>
</feature>
<dbReference type="GO" id="GO:0005656">
    <property type="term" value="C:nuclear pre-replicative complex"/>
    <property type="evidence" value="ECO:0007669"/>
    <property type="project" value="TreeGrafter"/>
</dbReference>
<evidence type="ECO:0000256" key="1">
    <source>
        <dbReference type="ARBA" id="ARBA00022574"/>
    </source>
</evidence>
<dbReference type="Pfam" id="PF00400">
    <property type="entry name" value="WD40"/>
    <property type="match status" value="3"/>
</dbReference>
<protein>
    <recommendedName>
        <fullName evidence="7">WD repeat-containing protein 18</fullName>
    </recommendedName>
</protein>